<protein>
    <recommendedName>
        <fullName evidence="2">SET domain-containing protein</fullName>
    </recommendedName>
</protein>
<dbReference type="InterPro" id="IPR053209">
    <property type="entry name" value="Gramillin-biosynth_MTr"/>
</dbReference>
<dbReference type="PANTHER" id="PTHR47643:SF2">
    <property type="entry name" value="TPR DOMAIN PROTEIN (AFU_ORTHOLOGUE AFUA_5G12710)"/>
    <property type="match status" value="1"/>
</dbReference>
<accession>A0A433D9E7</accession>
<comment type="caution">
    <text evidence="3">The sequence shown here is derived from an EMBL/GenBank/DDBJ whole genome shotgun (WGS) entry which is preliminary data.</text>
</comment>
<dbReference type="PANTHER" id="PTHR47643">
    <property type="entry name" value="TPR DOMAIN PROTEIN (AFU_ORTHOLOGUE AFUA_5G12710)"/>
    <property type="match status" value="1"/>
</dbReference>
<dbReference type="InterPro" id="IPR019734">
    <property type="entry name" value="TPR_rpt"/>
</dbReference>
<dbReference type="OrthoDB" id="2423701at2759"/>
<evidence type="ECO:0000313" key="4">
    <source>
        <dbReference type="Proteomes" id="UP000268093"/>
    </source>
</evidence>
<dbReference type="Gene3D" id="1.25.40.10">
    <property type="entry name" value="Tetratricopeptide repeat domain"/>
    <property type="match status" value="1"/>
</dbReference>
<dbReference type="SMART" id="SM00028">
    <property type="entry name" value="TPR"/>
    <property type="match status" value="4"/>
</dbReference>
<name>A0A433D9E7_9FUNG</name>
<evidence type="ECO:0000256" key="1">
    <source>
        <dbReference type="PROSITE-ProRule" id="PRU00339"/>
    </source>
</evidence>
<feature type="domain" description="SET" evidence="2">
    <location>
        <begin position="363"/>
        <end position="557"/>
    </location>
</feature>
<sequence length="788" mass="89189">MDPFELLFEQLLISQQGRRLSRHLLFEKHKRSVAHIITEQHNDIINASYTVTDSSPHSAKTPLDSLKRITLSELCLDTVHHGRVLVCRNIVKPFKMNAVQLIVEDPIVETGTGNSSATDSEVVADRLSLYNFVNFVGWRSDVSDCLPVGARLLIKEPYYKMAADKFPMVRCDNPGDVIILSNEQVDMPLLNGLKWSDALKISYGPVQAAKFESSTPDQLRFKGNEKVKHKEYASAIAIYTQALALEPNNAIVLSNRAQAHLELQQFRQALKDADLALTIEAGNIKTRFRQAKALYGMKRYQEAGGVLRDLLQANATNTGIQDTFRRTLERIVEQQFGRYKVLDVFQEARLTHPPRLDHADYVGPVHVVQVAGKGRGIVATQDVRPGTLLMCSKAYAMVFKEELAKVHIRHIDDLPMHKNYLSKTHLITKIAHRVQQEPWTTRELYDLYAGVDLPPFIDQNPEIEGSQIDMARIEGIILANCFKPDNDSWKPFAELMVTSEEDEVHNKLDGSAGLWILPSYINHSCVANAHPIIIGDLMFIRAFRDIAKDEEVCISYFPLSPYQERKERLQPRKFDCQCPLCEFERSEPAAKHTRRHQLLEDFGKLVPKIGTGSADMIPRVESIVSDLRKTYPSVIPPKTEGSRKKKKSPKVDLGTSILPQQFRLALINPLDHLGRLYLLHNHREQALQVFLELFGLMPRCGDMVQKRMGYALAISSEYEALGLLGTRNQWVDVSKKESELMYGEDEGTPLSWRGNTLGTGNERTCANVSGFRIETPLNNPVVARRREE</sequence>
<evidence type="ECO:0000313" key="3">
    <source>
        <dbReference type="EMBL" id="RUP47241.1"/>
    </source>
</evidence>
<proteinExistence type="predicted"/>
<dbReference type="InterPro" id="IPR011990">
    <property type="entry name" value="TPR-like_helical_dom_sf"/>
</dbReference>
<feature type="repeat" description="TPR" evidence="1">
    <location>
        <begin position="216"/>
        <end position="249"/>
    </location>
</feature>
<dbReference type="Gene3D" id="2.170.270.10">
    <property type="entry name" value="SET domain"/>
    <property type="match status" value="1"/>
</dbReference>
<dbReference type="AlphaFoldDB" id="A0A433D9E7"/>
<dbReference type="PROSITE" id="PS50280">
    <property type="entry name" value="SET"/>
    <property type="match status" value="1"/>
</dbReference>
<dbReference type="SUPFAM" id="SSF82199">
    <property type="entry name" value="SET domain"/>
    <property type="match status" value="1"/>
</dbReference>
<dbReference type="PROSITE" id="PS50005">
    <property type="entry name" value="TPR"/>
    <property type="match status" value="1"/>
</dbReference>
<evidence type="ECO:0000259" key="2">
    <source>
        <dbReference type="PROSITE" id="PS50280"/>
    </source>
</evidence>
<gene>
    <name evidence="3" type="ORF">BC936DRAFT_145959</name>
</gene>
<dbReference type="SMART" id="SM00317">
    <property type="entry name" value="SET"/>
    <property type="match status" value="1"/>
</dbReference>
<dbReference type="SUPFAM" id="SSF48452">
    <property type="entry name" value="TPR-like"/>
    <property type="match status" value="1"/>
</dbReference>
<dbReference type="Pfam" id="PF00856">
    <property type="entry name" value="SET"/>
    <property type="match status" value="1"/>
</dbReference>
<keyword evidence="4" id="KW-1185">Reference proteome</keyword>
<dbReference type="InterPro" id="IPR046341">
    <property type="entry name" value="SET_dom_sf"/>
</dbReference>
<dbReference type="Pfam" id="PF14559">
    <property type="entry name" value="TPR_19"/>
    <property type="match status" value="1"/>
</dbReference>
<reference evidence="3 4" key="1">
    <citation type="journal article" date="2018" name="New Phytol.">
        <title>Phylogenomics of Endogonaceae and evolution of mycorrhizas within Mucoromycota.</title>
        <authorList>
            <person name="Chang Y."/>
            <person name="Desiro A."/>
            <person name="Na H."/>
            <person name="Sandor L."/>
            <person name="Lipzen A."/>
            <person name="Clum A."/>
            <person name="Barry K."/>
            <person name="Grigoriev I.V."/>
            <person name="Martin F.M."/>
            <person name="Stajich J.E."/>
            <person name="Smith M.E."/>
            <person name="Bonito G."/>
            <person name="Spatafora J.W."/>
        </authorList>
    </citation>
    <scope>NUCLEOTIDE SEQUENCE [LARGE SCALE GENOMIC DNA]</scope>
    <source>
        <strain evidence="3 4">GMNB39</strain>
    </source>
</reference>
<keyword evidence="1" id="KW-0802">TPR repeat</keyword>
<dbReference type="EMBL" id="RBNI01004776">
    <property type="protein sequence ID" value="RUP47241.1"/>
    <property type="molecule type" value="Genomic_DNA"/>
</dbReference>
<organism evidence="3 4">
    <name type="scientific">Jimgerdemannia flammicorona</name>
    <dbReference type="NCBI Taxonomy" id="994334"/>
    <lineage>
        <taxon>Eukaryota</taxon>
        <taxon>Fungi</taxon>
        <taxon>Fungi incertae sedis</taxon>
        <taxon>Mucoromycota</taxon>
        <taxon>Mucoromycotina</taxon>
        <taxon>Endogonomycetes</taxon>
        <taxon>Endogonales</taxon>
        <taxon>Endogonaceae</taxon>
        <taxon>Jimgerdemannia</taxon>
    </lineage>
</organism>
<dbReference type="Proteomes" id="UP000268093">
    <property type="component" value="Unassembled WGS sequence"/>
</dbReference>
<dbReference type="InterPro" id="IPR001214">
    <property type="entry name" value="SET_dom"/>
</dbReference>